<evidence type="ECO:0000313" key="2">
    <source>
        <dbReference type="EMBL" id="KKN42657.1"/>
    </source>
</evidence>
<dbReference type="AlphaFoldDB" id="A0A0F9R0G3"/>
<proteinExistence type="predicted"/>
<sequence length="50" mass="5593">MDAKQLGNMILFVVGFLLLWAALRMTYVLVRPRVEKVAPDLVGAADFVLM</sequence>
<reference evidence="2" key="1">
    <citation type="journal article" date="2015" name="Nature">
        <title>Complex archaea that bridge the gap between prokaryotes and eukaryotes.</title>
        <authorList>
            <person name="Spang A."/>
            <person name="Saw J.H."/>
            <person name="Jorgensen S.L."/>
            <person name="Zaremba-Niedzwiedzka K."/>
            <person name="Martijn J."/>
            <person name="Lind A.E."/>
            <person name="van Eijk R."/>
            <person name="Schleper C."/>
            <person name="Guy L."/>
            <person name="Ettema T.J."/>
        </authorList>
    </citation>
    <scope>NUCLEOTIDE SEQUENCE</scope>
</reference>
<name>A0A0F9R0G3_9ZZZZ</name>
<feature type="transmembrane region" description="Helical" evidence="1">
    <location>
        <begin position="6"/>
        <end position="23"/>
    </location>
</feature>
<gene>
    <name evidence="2" type="ORF">LCGC14_0711090</name>
</gene>
<organism evidence="2">
    <name type="scientific">marine sediment metagenome</name>
    <dbReference type="NCBI Taxonomy" id="412755"/>
    <lineage>
        <taxon>unclassified sequences</taxon>
        <taxon>metagenomes</taxon>
        <taxon>ecological metagenomes</taxon>
    </lineage>
</organism>
<evidence type="ECO:0000256" key="1">
    <source>
        <dbReference type="SAM" id="Phobius"/>
    </source>
</evidence>
<protein>
    <submittedName>
        <fullName evidence="2">Uncharacterized protein</fullName>
    </submittedName>
</protein>
<dbReference type="EMBL" id="LAZR01001566">
    <property type="protein sequence ID" value="KKN42657.1"/>
    <property type="molecule type" value="Genomic_DNA"/>
</dbReference>
<comment type="caution">
    <text evidence="2">The sequence shown here is derived from an EMBL/GenBank/DDBJ whole genome shotgun (WGS) entry which is preliminary data.</text>
</comment>
<keyword evidence="1" id="KW-0812">Transmembrane</keyword>
<keyword evidence="1" id="KW-1133">Transmembrane helix</keyword>
<keyword evidence="1" id="KW-0472">Membrane</keyword>
<accession>A0A0F9R0G3</accession>